<sequence>MRYSISKVAKMSGVSARTLRHYDEIGLLAPAEVSANGYRWYSRTQLRRLQRILLLRDLDVPLSQIKAILTGEDDEIAALRRHSQLVTAERDRLDAIAVTIGRTLDDLEGGRSLPDEEFFRGLQEGRAQLAATLRENFGEAATRVLPTADAWPAHWTRDDYDEAASRARNLYNRLSRARRAHLEPTSPSALDLVSEHYDAVCATWPASPAAYHALADLIESDPSQRAVVGVDDPDLPSWLAAAIRAYAVRRLRYSP</sequence>
<evidence type="ECO:0000256" key="3">
    <source>
        <dbReference type="ARBA" id="ARBA00023159"/>
    </source>
</evidence>
<name>A0A4P6EK76_9MICO</name>
<dbReference type="RefSeq" id="WP_129203672.1">
    <property type="nucleotide sequence ID" value="NZ_CP035495.1"/>
</dbReference>
<dbReference type="Gene3D" id="1.10.1660.10">
    <property type="match status" value="1"/>
</dbReference>
<dbReference type="GO" id="GO:0003700">
    <property type="term" value="F:DNA-binding transcription factor activity"/>
    <property type="evidence" value="ECO:0007669"/>
    <property type="project" value="InterPro"/>
</dbReference>
<keyword evidence="7" id="KW-1185">Reference proteome</keyword>
<keyword evidence="3" id="KW-0010">Activator</keyword>
<dbReference type="Pfam" id="PF07739">
    <property type="entry name" value="TipAS"/>
    <property type="match status" value="1"/>
</dbReference>
<dbReference type="InterPro" id="IPR047057">
    <property type="entry name" value="MerR_fam"/>
</dbReference>
<dbReference type="Pfam" id="PF13411">
    <property type="entry name" value="MerR_1"/>
    <property type="match status" value="1"/>
</dbReference>
<accession>A0A4P6EK76</accession>
<evidence type="ECO:0000256" key="1">
    <source>
        <dbReference type="ARBA" id="ARBA00023015"/>
    </source>
</evidence>
<evidence type="ECO:0000256" key="2">
    <source>
        <dbReference type="ARBA" id="ARBA00023125"/>
    </source>
</evidence>
<evidence type="ECO:0000259" key="5">
    <source>
        <dbReference type="PROSITE" id="PS50937"/>
    </source>
</evidence>
<dbReference type="SMART" id="SM00422">
    <property type="entry name" value="HTH_MERR"/>
    <property type="match status" value="1"/>
</dbReference>
<dbReference type="OrthoDB" id="9809391at2"/>
<dbReference type="PROSITE" id="PS50937">
    <property type="entry name" value="HTH_MERR_2"/>
    <property type="match status" value="1"/>
</dbReference>
<dbReference type="GO" id="GO:0003677">
    <property type="term" value="F:DNA binding"/>
    <property type="evidence" value="ECO:0007669"/>
    <property type="project" value="UniProtKB-KW"/>
</dbReference>
<dbReference type="SUPFAM" id="SSF89082">
    <property type="entry name" value="Antibiotic binding domain of TipA-like multidrug resistance regulators"/>
    <property type="match status" value="1"/>
</dbReference>
<keyword evidence="4" id="KW-0804">Transcription</keyword>
<dbReference type="InterPro" id="IPR012925">
    <property type="entry name" value="TipAS_dom"/>
</dbReference>
<dbReference type="InterPro" id="IPR009061">
    <property type="entry name" value="DNA-bd_dom_put_sf"/>
</dbReference>
<dbReference type="AlphaFoldDB" id="A0A4P6EK76"/>
<dbReference type="EMBL" id="CP035495">
    <property type="protein sequence ID" value="QAY62994.1"/>
    <property type="molecule type" value="Genomic_DNA"/>
</dbReference>
<organism evidence="6 7">
    <name type="scientific">Xylanimonas allomyrinae</name>
    <dbReference type="NCBI Taxonomy" id="2509459"/>
    <lineage>
        <taxon>Bacteria</taxon>
        <taxon>Bacillati</taxon>
        <taxon>Actinomycetota</taxon>
        <taxon>Actinomycetes</taxon>
        <taxon>Micrococcales</taxon>
        <taxon>Promicromonosporaceae</taxon>
        <taxon>Xylanimonas</taxon>
    </lineage>
</organism>
<proteinExistence type="predicted"/>
<dbReference type="Proteomes" id="UP000291758">
    <property type="component" value="Chromosome"/>
</dbReference>
<dbReference type="PROSITE" id="PS00552">
    <property type="entry name" value="HTH_MERR_1"/>
    <property type="match status" value="1"/>
</dbReference>
<dbReference type="PANTHER" id="PTHR30204:SF90">
    <property type="entry name" value="HTH-TYPE TRANSCRIPTIONAL ACTIVATOR MTA"/>
    <property type="match status" value="1"/>
</dbReference>
<keyword evidence="2" id="KW-0238">DNA-binding</keyword>
<reference evidence="6 7" key="1">
    <citation type="submission" date="2019-01" db="EMBL/GenBank/DDBJ databases">
        <title>Genome sequencing of strain 2JSPR-7.</title>
        <authorList>
            <person name="Heo J."/>
            <person name="Kim S.-J."/>
            <person name="Kim J.-S."/>
            <person name="Hong S.-B."/>
            <person name="Kwon S.-W."/>
        </authorList>
    </citation>
    <scope>NUCLEOTIDE SEQUENCE [LARGE SCALE GENOMIC DNA]</scope>
    <source>
        <strain evidence="6 7">2JSPR-7</strain>
    </source>
</reference>
<keyword evidence="1" id="KW-0805">Transcription regulation</keyword>
<dbReference type="PRINTS" id="PR00040">
    <property type="entry name" value="HTHMERR"/>
</dbReference>
<dbReference type="SUPFAM" id="SSF46955">
    <property type="entry name" value="Putative DNA-binding domain"/>
    <property type="match status" value="1"/>
</dbReference>
<dbReference type="KEGG" id="xyl:ET495_06770"/>
<evidence type="ECO:0000313" key="7">
    <source>
        <dbReference type="Proteomes" id="UP000291758"/>
    </source>
</evidence>
<dbReference type="CDD" id="cd01106">
    <property type="entry name" value="HTH_TipAL-Mta"/>
    <property type="match status" value="1"/>
</dbReference>
<evidence type="ECO:0000313" key="6">
    <source>
        <dbReference type="EMBL" id="QAY62994.1"/>
    </source>
</evidence>
<dbReference type="InterPro" id="IPR000551">
    <property type="entry name" value="MerR-type_HTH_dom"/>
</dbReference>
<dbReference type="InterPro" id="IPR036244">
    <property type="entry name" value="TipA-like_antibiotic-bd"/>
</dbReference>
<protein>
    <submittedName>
        <fullName evidence="6">MerR family transcriptional regulator</fullName>
    </submittedName>
</protein>
<evidence type="ECO:0000256" key="4">
    <source>
        <dbReference type="ARBA" id="ARBA00023163"/>
    </source>
</evidence>
<dbReference type="Gene3D" id="1.10.490.50">
    <property type="entry name" value="Antibiotic binding domain of TipA-like multidrug resistance regulators"/>
    <property type="match status" value="1"/>
</dbReference>
<dbReference type="PANTHER" id="PTHR30204">
    <property type="entry name" value="REDOX-CYCLING DRUG-SENSING TRANSCRIPTIONAL ACTIVATOR SOXR"/>
    <property type="match status" value="1"/>
</dbReference>
<gene>
    <name evidence="6" type="ORF">ET495_06770</name>
</gene>
<feature type="domain" description="HTH merR-type" evidence="5">
    <location>
        <begin position="1"/>
        <end position="71"/>
    </location>
</feature>